<dbReference type="EMBL" id="JBHUIT010000008">
    <property type="protein sequence ID" value="MFD2256387.1"/>
    <property type="molecule type" value="Genomic_DNA"/>
</dbReference>
<dbReference type="CDD" id="cd00565">
    <property type="entry name" value="Ubl_ThiS"/>
    <property type="match status" value="1"/>
</dbReference>
<dbReference type="PANTHER" id="PTHR34472">
    <property type="entry name" value="SULFUR CARRIER PROTEIN THIS"/>
    <property type="match status" value="1"/>
</dbReference>
<dbReference type="InterPro" id="IPR012675">
    <property type="entry name" value="Beta-grasp_dom_sf"/>
</dbReference>
<organism evidence="1 2">
    <name type="scientific">Luteolibacter algae</name>
    <dbReference type="NCBI Taxonomy" id="454151"/>
    <lineage>
        <taxon>Bacteria</taxon>
        <taxon>Pseudomonadati</taxon>
        <taxon>Verrucomicrobiota</taxon>
        <taxon>Verrucomicrobiia</taxon>
        <taxon>Verrucomicrobiales</taxon>
        <taxon>Verrucomicrobiaceae</taxon>
        <taxon>Luteolibacter</taxon>
    </lineage>
</organism>
<name>A0ABW5D5R1_9BACT</name>
<dbReference type="RefSeq" id="WP_386819577.1">
    <property type="nucleotide sequence ID" value="NZ_JBHUIT010000008.1"/>
</dbReference>
<evidence type="ECO:0000313" key="2">
    <source>
        <dbReference type="Proteomes" id="UP001597375"/>
    </source>
</evidence>
<gene>
    <name evidence="1" type="primary">thiS</name>
    <name evidence="1" type="ORF">ACFSSA_06855</name>
</gene>
<proteinExistence type="predicted"/>
<dbReference type="Gene3D" id="3.10.20.30">
    <property type="match status" value="1"/>
</dbReference>
<sequence>MDITLNGQSHPLAGTTTLEELLESLDLRGKPVVVELNQTAILPRNFSSTEINPGDAIEIVTLAAGG</sequence>
<dbReference type="PANTHER" id="PTHR34472:SF1">
    <property type="entry name" value="SULFUR CARRIER PROTEIN THIS"/>
    <property type="match status" value="1"/>
</dbReference>
<dbReference type="InterPro" id="IPR016155">
    <property type="entry name" value="Mopterin_synth/thiamin_S_b"/>
</dbReference>
<dbReference type="SUPFAM" id="SSF54285">
    <property type="entry name" value="MoaD/ThiS"/>
    <property type="match status" value="1"/>
</dbReference>
<dbReference type="InterPro" id="IPR010035">
    <property type="entry name" value="Thi_S"/>
</dbReference>
<dbReference type="Pfam" id="PF02597">
    <property type="entry name" value="ThiS"/>
    <property type="match status" value="1"/>
</dbReference>
<comment type="caution">
    <text evidence="1">The sequence shown here is derived from an EMBL/GenBank/DDBJ whole genome shotgun (WGS) entry which is preliminary data.</text>
</comment>
<reference evidence="2" key="1">
    <citation type="journal article" date="2019" name="Int. J. Syst. Evol. Microbiol.">
        <title>The Global Catalogue of Microorganisms (GCM) 10K type strain sequencing project: providing services to taxonomists for standard genome sequencing and annotation.</title>
        <authorList>
            <consortium name="The Broad Institute Genomics Platform"/>
            <consortium name="The Broad Institute Genome Sequencing Center for Infectious Disease"/>
            <person name="Wu L."/>
            <person name="Ma J."/>
        </authorList>
    </citation>
    <scope>NUCLEOTIDE SEQUENCE [LARGE SCALE GENOMIC DNA]</scope>
    <source>
        <strain evidence="2">CGMCC 4.7106</strain>
    </source>
</reference>
<dbReference type="InterPro" id="IPR003749">
    <property type="entry name" value="ThiS/MoaD-like"/>
</dbReference>
<protein>
    <submittedName>
        <fullName evidence="1">Sulfur carrier protein ThiS</fullName>
    </submittedName>
</protein>
<accession>A0ABW5D5R1</accession>
<evidence type="ECO:0000313" key="1">
    <source>
        <dbReference type="EMBL" id="MFD2256387.1"/>
    </source>
</evidence>
<dbReference type="NCBIfam" id="TIGR01683">
    <property type="entry name" value="thiS"/>
    <property type="match status" value="1"/>
</dbReference>
<dbReference type="Proteomes" id="UP001597375">
    <property type="component" value="Unassembled WGS sequence"/>
</dbReference>
<keyword evidence="2" id="KW-1185">Reference proteome</keyword>